<organism evidence="2 3">
    <name type="scientific">Planococcus lenghuensis</name>
    <dbReference type="NCBI Taxonomy" id="2213202"/>
    <lineage>
        <taxon>Bacteria</taxon>
        <taxon>Bacillati</taxon>
        <taxon>Bacillota</taxon>
        <taxon>Bacilli</taxon>
        <taxon>Bacillales</taxon>
        <taxon>Caryophanaceae</taxon>
        <taxon>Planococcus</taxon>
    </lineage>
</organism>
<evidence type="ECO:0000313" key="2">
    <source>
        <dbReference type="EMBL" id="AQQ55217.1"/>
    </source>
</evidence>
<keyword evidence="1" id="KW-1133">Transmembrane helix</keyword>
<keyword evidence="1" id="KW-0812">Transmembrane</keyword>
<name>A0A1Q2L546_9BACL</name>
<sequence>MKQSLVWNAALLLLAMITYHLFAEPLSFRFSLISVVLFVIGYLLLIVLHELFHLLGFLLFGRVPFSSLAYGLNVKMGVAYATTDRPLRVRAMRKALLLPFWVTGVLPGVIGFMVPSQLLVLLSTMLIAGAAGDFAMYRELRNVPADAWVTDDQAKPRLYVYEQDFPPEKTSAG</sequence>
<keyword evidence="3" id="KW-1185">Reference proteome</keyword>
<feature type="transmembrane region" description="Helical" evidence="1">
    <location>
        <begin position="119"/>
        <end position="137"/>
    </location>
</feature>
<feature type="transmembrane region" description="Helical" evidence="1">
    <location>
        <begin position="95"/>
        <end position="113"/>
    </location>
</feature>
<accession>A0A1Q2L546</accession>
<dbReference type="KEGG" id="pmar:B0X71_18650"/>
<evidence type="ECO:0000313" key="3">
    <source>
        <dbReference type="Proteomes" id="UP000188184"/>
    </source>
</evidence>
<evidence type="ECO:0008006" key="4">
    <source>
        <dbReference type="Google" id="ProtNLM"/>
    </source>
</evidence>
<protein>
    <recommendedName>
        <fullName evidence="4">DUF3267 domain-containing protein</fullName>
    </recommendedName>
</protein>
<dbReference type="EMBL" id="CP019640">
    <property type="protein sequence ID" value="AQQ55217.1"/>
    <property type="molecule type" value="Genomic_DNA"/>
</dbReference>
<reference evidence="2 3" key="1">
    <citation type="submission" date="2017-02" db="EMBL/GenBank/DDBJ databases">
        <title>The complete genomic sequence of a novel cold adapted crude oil-degrading bacterium Planococcus qaidamina Y42.</title>
        <authorList>
            <person name="Yang R."/>
        </authorList>
    </citation>
    <scope>NUCLEOTIDE SEQUENCE [LARGE SCALE GENOMIC DNA]</scope>
    <source>
        <strain evidence="2 3">Y42</strain>
    </source>
</reference>
<feature type="transmembrane region" description="Helical" evidence="1">
    <location>
        <begin position="6"/>
        <end position="23"/>
    </location>
</feature>
<feature type="transmembrane region" description="Helical" evidence="1">
    <location>
        <begin position="54"/>
        <end position="74"/>
    </location>
</feature>
<proteinExistence type="predicted"/>
<dbReference type="AlphaFoldDB" id="A0A1Q2L546"/>
<dbReference type="Pfam" id="PF11667">
    <property type="entry name" value="DUF3267"/>
    <property type="match status" value="1"/>
</dbReference>
<gene>
    <name evidence="2" type="ORF">B0X71_18650</name>
</gene>
<dbReference type="OrthoDB" id="9789112at2"/>
<dbReference type="Proteomes" id="UP000188184">
    <property type="component" value="Chromosome"/>
</dbReference>
<feature type="transmembrane region" description="Helical" evidence="1">
    <location>
        <begin position="30"/>
        <end position="48"/>
    </location>
</feature>
<evidence type="ECO:0000256" key="1">
    <source>
        <dbReference type="SAM" id="Phobius"/>
    </source>
</evidence>
<dbReference type="InterPro" id="IPR021683">
    <property type="entry name" value="DUF3267"/>
</dbReference>
<keyword evidence="1" id="KW-0472">Membrane</keyword>